<dbReference type="InterPro" id="IPR051430">
    <property type="entry name" value="Fungal_TF_Env_Response"/>
</dbReference>
<evidence type="ECO:0000313" key="8">
    <source>
        <dbReference type="Proteomes" id="UP000326289"/>
    </source>
</evidence>
<dbReference type="AlphaFoldDB" id="A0A5N6JJS1"/>
<evidence type="ECO:0000256" key="2">
    <source>
        <dbReference type="ARBA" id="ARBA00022833"/>
    </source>
</evidence>
<dbReference type="EMBL" id="ML732765">
    <property type="protein sequence ID" value="KAB8279161.1"/>
    <property type="molecule type" value="Genomic_DNA"/>
</dbReference>
<organism evidence="7 8">
    <name type="scientific">Aspergillus minisclerotigenes</name>
    <dbReference type="NCBI Taxonomy" id="656917"/>
    <lineage>
        <taxon>Eukaryota</taxon>
        <taxon>Fungi</taxon>
        <taxon>Dikarya</taxon>
        <taxon>Ascomycota</taxon>
        <taxon>Pezizomycotina</taxon>
        <taxon>Eurotiomycetes</taxon>
        <taxon>Eurotiomycetidae</taxon>
        <taxon>Eurotiales</taxon>
        <taxon>Aspergillaceae</taxon>
        <taxon>Aspergillus</taxon>
        <taxon>Aspergillus subgen. Circumdati</taxon>
    </lineage>
</organism>
<gene>
    <name evidence="7" type="ORF">BDV30DRAFT_233040</name>
</gene>
<evidence type="ECO:0000313" key="7">
    <source>
        <dbReference type="EMBL" id="KAB8279161.1"/>
    </source>
</evidence>
<keyword evidence="6" id="KW-0539">Nucleus</keyword>
<evidence type="ECO:0000256" key="1">
    <source>
        <dbReference type="ARBA" id="ARBA00022723"/>
    </source>
</evidence>
<protein>
    <recommendedName>
        <fullName evidence="9">Transcription factor domain-containing protein</fullName>
    </recommendedName>
</protein>
<dbReference type="PANTHER" id="PTHR31944">
    <property type="entry name" value="HEME-RESPONSIVE ZINC FINGER TRANSCRIPTION FACTOR HAP1"/>
    <property type="match status" value="1"/>
</dbReference>
<accession>A0A5N6JJS1</accession>
<dbReference type="Proteomes" id="UP000326289">
    <property type="component" value="Unassembled WGS sequence"/>
</dbReference>
<dbReference type="GO" id="GO:0046872">
    <property type="term" value="F:metal ion binding"/>
    <property type="evidence" value="ECO:0007669"/>
    <property type="project" value="UniProtKB-KW"/>
</dbReference>
<dbReference type="PANTHER" id="PTHR31944:SF129">
    <property type="entry name" value="ASPYRIDONES CLUSTER REGULATOR APDR-RELATED"/>
    <property type="match status" value="1"/>
</dbReference>
<dbReference type="GO" id="GO:0005634">
    <property type="term" value="C:nucleus"/>
    <property type="evidence" value="ECO:0007669"/>
    <property type="project" value="TreeGrafter"/>
</dbReference>
<keyword evidence="1" id="KW-0479">Metal-binding</keyword>
<keyword evidence="5" id="KW-0804">Transcription</keyword>
<keyword evidence="8" id="KW-1185">Reference proteome</keyword>
<name>A0A5N6JJS1_9EURO</name>
<evidence type="ECO:0008006" key="9">
    <source>
        <dbReference type="Google" id="ProtNLM"/>
    </source>
</evidence>
<evidence type="ECO:0000256" key="6">
    <source>
        <dbReference type="ARBA" id="ARBA00023242"/>
    </source>
</evidence>
<keyword evidence="2" id="KW-0862">Zinc</keyword>
<dbReference type="CDD" id="cd12148">
    <property type="entry name" value="fungal_TF_MHR"/>
    <property type="match status" value="1"/>
</dbReference>
<dbReference type="GO" id="GO:0000978">
    <property type="term" value="F:RNA polymerase II cis-regulatory region sequence-specific DNA binding"/>
    <property type="evidence" value="ECO:0007669"/>
    <property type="project" value="TreeGrafter"/>
</dbReference>
<evidence type="ECO:0000256" key="4">
    <source>
        <dbReference type="ARBA" id="ARBA00023125"/>
    </source>
</evidence>
<keyword evidence="4" id="KW-0238">DNA-binding</keyword>
<keyword evidence="3" id="KW-0805">Transcription regulation</keyword>
<dbReference type="GO" id="GO:0001228">
    <property type="term" value="F:DNA-binding transcription activator activity, RNA polymerase II-specific"/>
    <property type="evidence" value="ECO:0007669"/>
    <property type="project" value="TreeGrafter"/>
</dbReference>
<evidence type="ECO:0000256" key="5">
    <source>
        <dbReference type="ARBA" id="ARBA00023163"/>
    </source>
</evidence>
<sequence>MPIYHAEMRQLLWSTILELEVQMSMGLCMLPNVTNFYTTPPSILDDDAFAETTTIYPRQANSINTNSGLVANPTTTLLSAVHRNLINHLTRRSLPALHRPFATKALQDPRYYYSRKVCLDNALLLFTPQPDRNFLRMLLVSFTLFRHIMHHAAIVLYFEIVGQIEEDQAEEKLFRIRQDARAKILGTIKQPCLFAHGNPQIGAMEQGMDVAVHALKAATTAARDSLEILQQQSDTKAQINMNFNFGDMASWVFSDAVDEFRL</sequence>
<evidence type="ECO:0000256" key="3">
    <source>
        <dbReference type="ARBA" id="ARBA00023015"/>
    </source>
</evidence>
<proteinExistence type="predicted"/>
<reference evidence="7 8" key="1">
    <citation type="submission" date="2019-04" db="EMBL/GenBank/DDBJ databases">
        <title>Fungal friends and foes A comparative genomics study of 23 Aspergillus species from section Flavi.</title>
        <authorList>
            <consortium name="DOE Joint Genome Institute"/>
            <person name="Kjaerbolling I."/>
            <person name="Vesth T.C."/>
            <person name="Frisvad J.C."/>
            <person name="Nybo J.L."/>
            <person name="Theobald S."/>
            <person name="Kildgaard S."/>
            <person name="Petersen T.I."/>
            <person name="Kuo A."/>
            <person name="Sato A."/>
            <person name="Lyhne E.K."/>
            <person name="Kogle M.E."/>
            <person name="Wiebenga A."/>
            <person name="Kun R.S."/>
            <person name="Lubbers R.J."/>
            <person name="Makela M.R."/>
            <person name="Barry K."/>
            <person name="Chovatia M."/>
            <person name="Clum A."/>
            <person name="Daum C."/>
            <person name="Haridas S."/>
            <person name="He G."/>
            <person name="LaButti K."/>
            <person name="Lipzen A."/>
            <person name="Mondo S."/>
            <person name="Pangilinan J."/>
            <person name="Riley R."/>
            <person name="Salamov A."/>
            <person name="Simmons B.A."/>
            <person name="Magnuson J.K."/>
            <person name="Henrissat B."/>
            <person name="Mortensen U.H."/>
            <person name="Larsen T.O."/>
            <person name="De vries R.P."/>
            <person name="Grigoriev I.V."/>
            <person name="Machida M."/>
            <person name="Baker S.E."/>
            <person name="Andersen M.R."/>
        </authorList>
    </citation>
    <scope>NUCLEOTIDE SEQUENCE [LARGE SCALE GENOMIC DNA]</scope>
    <source>
        <strain evidence="7 8">CBS 117635</strain>
    </source>
</reference>